<dbReference type="Proteomes" id="UP001152803">
    <property type="component" value="Unassembled WGS sequence"/>
</dbReference>
<gene>
    <name evidence="1" type="ORF">COCON_G00199950</name>
</gene>
<proteinExistence type="predicted"/>
<sequence length="60" mass="6973">MSSQGLFIRAALINLILQEARFSRKQHVACALCEKWPTEKVWQDFLPAARRRRGSSLCKR</sequence>
<accession>A0A9Q1D1K3</accession>
<reference evidence="1" key="1">
    <citation type="journal article" date="2023" name="Science">
        <title>Genome structures resolve the early diversification of teleost fishes.</title>
        <authorList>
            <person name="Parey E."/>
            <person name="Louis A."/>
            <person name="Montfort J."/>
            <person name="Bouchez O."/>
            <person name="Roques C."/>
            <person name="Iampietro C."/>
            <person name="Lluch J."/>
            <person name="Castinel A."/>
            <person name="Donnadieu C."/>
            <person name="Desvignes T."/>
            <person name="Floi Bucao C."/>
            <person name="Jouanno E."/>
            <person name="Wen M."/>
            <person name="Mejri S."/>
            <person name="Dirks R."/>
            <person name="Jansen H."/>
            <person name="Henkel C."/>
            <person name="Chen W.J."/>
            <person name="Zahm M."/>
            <person name="Cabau C."/>
            <person name="Klopp C."/>
            <person name="Thompson A.W."/>
            <person name="Robinson-Rechavi M."/>
            <person name="Braasch I."/>
            <person name="Lecointre G."/>
            <person name="Bobe J."/>
            <person name="Postlethwait J.H."/>
            <person name="Berthelot C."/>
            <person name="Roest Crollius H."/>
            <person name="Guiguen Y."/>
        </authorList>
    </citation>
    <scope>NUCLEOTIDE SEQUENCE</scope>
    <source>
        <strain evidence="1">Concon-B</strain>
    </source>
</reference>
<dbReference type="EMBL" id="JAFJMO010000015">
    <property type="protein sequence ID" value="KAJ8256131.1"/>
    <property type="molecule type" value="Genomic_DNA"/>
</dbReference>
<keyword evidence="2" id="KW-1185">Reference proteome</keyword>
<evidence type="ECO:0000313" key="2">
    <source>
        <dbReference type="Proteomes" id="UP001152803"/>
    </source>
</evidence>
<name>A0A9Q1D1K3_CONCO</name>
<evidence type="ECO:0000313" key="1">
    <source>
        <dbReference type="EMBL" id="KAJ8256131.1"/>
    </source>
</evidence>
<protein>
    <submittedName>
        <fullName evidence="1">Uncharacterized protein</fullName>
    </submittedName>
</protein>
<comment type="caution">
    <text evidence="1">The sequence shown here is derived from an EMBL/GenBank/DDBJ whole genome shotgun (WGS) entry which is preliminary data.</text>
</comment>
<organism evidence="1 2">
    <name type="scientific">Conger conger</name>
    <name type="common">Conger eel</name>
    <name type="synonym">Muraena conger</name>
    <dbReference type="NCBI Taxonomy" id="82655"/>
    <lineage>
        <taxon>Eukaryota</taxon>
        <taxon>Metazoa</taxon>
        <taxon>Chordata</taxon>
        <taxon>Craniata</taxon>
        <taxon>Vertebrata</taxon>
        <taxon>Euteleostomi</taxon>
        <taxon>Actinopterygii</taxon>
        <taxon>Neopterygii</taxon>
        <taxon>Teleostei</taxon>
        <taxon>Anguilliformes</taxon>
        <taxon>Congridae</taxon>
        <taxon>Conger</taxon>
    </lineage>
</organism>
<dbReference type="AlphaFoldDB" id="A0A9Q1D1K3"/>